<accession>A0A2S7IJJ7</accession>
<dbReference type="AlphaFoldDB" id="A0A2S7IJJ7"/>
<keyword evidence="2" id="KW-1185">Reference proteome</keyword>
<dbReference type="EMBL" id="PTRA01000002">
    <property type="protein sequence ID" value="PQA56755.1"/>
    <property type="molecule type" value="Genomic_DNA"/>
</dbReference>
<protein>
    <submittedName>
        <fullName evidence="1">Uncharacterized protein</fullName>
    </submittedName>
</protein>
<evidence type="ECO:0000313" key="1">
    <source>
        <dbReference type="EMBL" id="PQA56755.1"/>
    </source>
</evidence>
<gene>
    <name evidence="1" type="ORF">C5O19_15550</name>
</gene>
<name>A0A2S7IJJ7_9BACT</name>
<reference evidence="2" key="1">
    <citation type="submission" date="2018-02" db="EMBL/GenBank/DDBJ databases">
        <title>Genome sequencing of Solimonas sp. HR-BB.</title>
        <authorList>
            <person name="Lee Y."/>
            <person name="Jeon C.O."/>
        </authorList>
    </citation>
    <scope>NUCLEOTIDE SEQUENCE [LARGE SCALE GENOMIC DNA]</scope>
    <source>
        <strain evidence="2">HR-U</strain>
    </source>
</reference>
<dbReference type="RefSeq" id="WP_104714238.1">
    <property type="nucleotide sequence ID" value="NZ_PTRA01000002.1"/>
</dbReference>
<proteinExistence type="predicted"/>
<organism evidence="1 2">
    <name type="scientific">Siphonobacter curvatus</name>
    <dbReference type="NCBI Taxonomy" id="2094562"/>
    <lineage>
        <taxon>Bacteria</taxon>
        <taxon>Pseudomonadati</taxon>
        <taxon>Bacteroidota</taxon>
        <taxon>Cytophagia</taxon>
        <taxon>Cytophagales</taxon>
        <taxon>Cytophagaceae</taxon>
        <taxon>Siphonobacter</taxon>
    </lineage>
</organism>
<sequence>MIFHDLIPYLLDPDRLESLYEPYTLNKEAEYILVYAIEDLTLDAEIVFFDPEETDDYLTFEKDGVKYVQFFSIDHAIDLLDQLELRGKPIKQIAKRLLKYRIYDA</sequence>
<evidence type="ECO:0000313" key="2">
    <source>
        <dbReference type="Proteomes" id="UP000239590"/>
    </source>
</evidence>
<comment type="caution">
    <text evidence="1">The sequence shown here is derived from an EMBL/GenBank/DDBJ whole genome shotgun (WGS) entry which is preliminary data.</text>
</comment>
<dbReference type="Proteomes" id="UP000239590">
    <property type="component" value="Unassembled WGS sequence"/>
</dbReference>
<dbReference type="OrthoDB" id="982885at2"/>